<comment type="caution">
    <text evidence="13">The sequence shown here is derived from an EMBL/GenBank/DDBJ whole genome shotgun (WGS) entry which is preliminary data.</text>
</comment>
<keyword evidence="3" id="KW-0202">Cytokine</keyword>
<dbReference type="AlphaFoldDB" id="A0A1Y3AUN1"/>
<keyword evidence="5" id="KW-0413">Isomerase</keyword>
<dbReference type="EC" id="5.3.2.1" evidence="9"/>
<dbReference type="GO" id="GO:0050178">
    <property type="term" value="F:phenylpyruvate tautomerase activity"/>
    <property type="evidence" value="ECO:0007669"/>
    <property type="project" value="UniProtKB-EC"/>
</dbReference>
<evidence type="ECO:0000256" key="2">
    <source>
        <dbReference type="ARBA" id="ARBA00005851"/>
    </source>
</evidence>
<evidence type="ECO:0000313" key="13">
    <source>
        <dbReference type="EMBL" id="OTF71524.1"/>
    </source>
</evidence>
<comment type="catalytic activity">
    <reaction evidence="7">
        <text>L-dopachrome = 5,6-dihydroxyindole-2-carboxylate</text>
        <dbReference type="Rhea" id="RHEA:13041"/>
        <dbReference type="ChEBI" id="CHEBI:16875"/>
        <dbReference type="ChEBI" id="CHEBI:57509"/>
        <dbReference type="EC" id="5.3.3.12"/>
    </reaction>
</comment>
<dbReference type="SUPFAM" id="SSF55331">
    <property type="entry name" value="Tautomerase/MIF"/>
    <property type="match status" value="1"/>
</dbReference>
<dbReference type="PANTHER" id="PTHR11954:SF6">
    <property type="entry name" value="MACROPHAGE MIGRATION INHIBITORY FACTOR"/>
    <property type="match status" value="1"/>
</dbReference>
<evidence type="ECO:0000256" key="6">
    <source>
        <dbReference type="ARBA" id="ARBA00036735"/>
    </source>
</evidence>
<evidence type="ECO:0000256" key="7">
    <source>
        <dbReference type="ARBA" id="ARBA00036823"/>
    </source>
</evidence>
<keyword evidence="4" id="KW-0964">Secreted</keyword>
<gene>
    <name evidence="13" type="ORF">BLA29_000756</name>
</gene>
<evidence type="ECO:0000256" key="11">
    <source>
        <dbReference type="ARBA" id="ARBA00041912"/>
    </source>
</evidence>
<proteinExistence type="inferred from homology"/>
<comment type="similarity">
    <text evidence="2">Belongs to the MIF family.</text>
</comment>
<reference evidence="13 14" key="1">
    <citation type="submission" date="2017-03" db="EMBL/GenBank/DDBJ databases">
        <title>Genome Survey of Euroglyphus maynei.</title>
        <authorList>
            <person name="Arlian L.G."/>
            <person name="Morgan M.S."/>
            <person name="Rider S.D."/>
        </authorList>
    </citation>
    <scope>NUCLEOTIDE SEQUENCE [LARGE SCALE GENOMIC DNA]</scope>
    <source>
        <strain evidence="13">Arlian Lab</strain>
        <tissue evidence="13">Whole body</tissue>
    </source>
</reference>
<dbReference type="Proteomes" id="UP000194236">
    <property type="component" value="Unassembled WGS sequence"/>
</dbReference>
<evidence type="ECO:0000256" key="9">
    <source>
        <dbReference type="ARBA" id="ARBA00039086"/>
    </source>
</evidence>
<dbReference type="OrthoDB" id="255819at2759"/>
<organism evidence="13 14">
    <name type="scientific">Euroglyphus maynei</name>
    <name type="common">Mayne's house dust mite</name>
    <dbReference type="NCBI Taxonomy" id="6958"/>
    <lineage>
        <taxon>Eukaryota</taxon>
        <taxon>Metazoa</taxon>
        <taxon>Ecdysozoa</taxon>
        <taxon>Arthropoda</taxon>
        <taxon>Chelicerata</taxon>
        <taxon>Arachnida</taxon>
        <taxon>Acari</taxon>
        <taxon>Acariformes</taxon>
        <taxon>Sarcoptiformes</taxon>
        <taxon>Astigmata</taxon>
        <taxon>Psoroptidia</taxon>
        <taxon>Analgoidea</taxon>
        <taxon>Pyroglyphidae</taxon>
        <taxon>Pyroglyphinae</taxon>
        <taxon>Euroglyphus</taxon>
    </lineage>
</organism>
<evidence type="ECO:0000256" key="12">
    <source>
        <dbReference type="ARBA" id="ARBA00042730"/>
    </source>
</evidence>
<protein>
    <recommendedName>
        <fullName evidence="12">L-dopachrome isomerase</fullName>
        <ecNumber evidence="9">5.3.2.1</ecNumber>
        <ecNumber evidence="8">5.3.3.12</ecNumber>
    </recommendedName>
    <alternativeName>
        <fullName evidence="10">L-dopachrome tautomerase</fullName>
    </alternativeName>
    <alternativeName>
        <fullName evidence="11">Phenylpyruvate tautomerase</fullName>
    </alternativeName>
</protein>
<dbReference type="EMBL" id="MUJZ01060578">
    <property type="protein sequence ID" value="OTF71524.1"/>
    <property type="molecule type" value="Genomic_DNA"/>
</dbReference>
<evidence type="ECO:0000256" key="4">
    <source>
        <dbReference type="ARBA" id="ARBA00022525"/>
    </source>
</evidence>
<comment type="subcellular location">
    <subcellularLocation>
        <location evidence="1">Secreted</location>
    </subcellularLocation>
</comment>
<evidence type="ECO:0000313" key="14">
    <source>
        <dbReference type="Proteomes" id="UP000194236"/>
    </source>
</evidence>
<evidence type="ECO:0000256" key="3">
    <source>
        <dbReference type="ARBA" id="ARBA00022514"/>
    </source>
</evidence>
<comment type="catalytic activity">
    <reaction evidence="6">
        <text>3-phenylpyruvate = enol-phenylpyruvate</text>
        <dbReference type="Rhea" id="RHEA:17097"/>
        <dbReference type="ChEBI" id="CHEBI:16815"/>
        <dbReference type="ChEBI" id="CHEBI:18005"/>
        <dbReference type="EC" id="5.3.2.1"/>
    </reaction>
</comment>
<accession>A0A1Y3AUN1</accession>
<dbReference type="GO" id="GO:0005615">
    <property type="term" value="C:extracellular space"/>
    <property type="evidence" value="ECO:0007669"/>
    <property type="project" value="UniProtKB-KW"/>
</dbReference>
<keyword evidence="14" id="KW-1185">Reference proteome</keyword>
<evidence type="ECO:0000256" key="5">
    <source>
        <dbReference type="ARBA" id="ARBA00023235"/>
    </source>
</evidence>
<dbReference type="EC" id="5.3.3.12" evidence="8"/>
<dbReference type="GO" id="GO:0005125">
    <property type="term" value="F:cytokine activity"/>
    <property type="evidence" value="ECO:0007669"/>
    <property type="project" value="UniProtKB-KW"/>
</dbReference>
<name>A0A1Y3AUN1_EURMA</name>
<evidence type="ECO:0000256" key="8">
    <source>
        <dbReference type="ARBA" id="ARBA00038932"/>
    </source>
</evidence>
<evidence type="ECO:0000256" key="10">
    <source>
        <dbReference type="ARBA" id="ARBA00041631"/>
    </source>
</evidence>
<dbReference type="Gene3D" id="3.30.429.10">
    <property type="entry name" value="Macrophage Migration Inhibitory Factor"/>
    <property type="match status" value="1"/>
</dbReference>
<sequence>MPSLVIRTNVPGSKVAANFTKEMVKIVAQTLGKPESYVVVMVHSDANLSWGGDDEPAAICTLSSIGKISRDENKKSSAVIQKAIEAKLGISTSRQYLVFEDLKKENVGYQATTFDDLI</sequence>
<dbReference type="InterPro" id="IPR001398">
    <property type="entry name" value="Macrophage_inhib_fac"/>
</dbReference>
<evidence type="ECO:0000256" key="1">
    <source>
        <dbReference type="ARBA" id="ARBA00004613"/>
    </source>
</evidence>
<dbReference type="Pfam" id="PF01187">
    <property type="entry name" value="MIF"/>
    <property type="match status" value="1"/>
</dbReference>
<dbReference type="PANTHER" id="PTHR11954">
    <property type="entry name" value="D-DOPACHROME DECARBOXYLASE"/>
    <property type="match status" value="1"/>
</dbReference>
<dbReference type="GO" id="GO:0004167">
    <property type="term" value="F:dopachrome isomerase activity"/>
    <property type="evidence" value="ECO:0007669"/>
    <property type="project" value="UniProtKB-EC"/>
</dbReference>
<dbReference type="InterPro" id="IPR014347">
    <property type="entry name" value="Tautomerase/MIF_sf"/>
</dbReference>